<dbReference type="GO" id="GO:0007064">
    <property type="term" value="P:mitotic sister chromatid cohesion"/>
    <property type="evidence" value="ECO:0007669"/>
    <property type="project" value="TreeGrafter"/>
</dbReference>
<comment type="caution">
    <text evidence="15">The sequence shown here is derived from an EMBL/GenBank/DDBJ whole genome shotgun (WGS) entry which is preliminary data.</text>
</comment>
<dbReference type="EMBL" id="CAJNOE010000076">
    <property type="protein sequence ID" value="CAF0867793.1"/>
    <property type="molecule type" value="Genomic_DNA"/>
</dbReference>
<dbReference type="EC" id="2.3.1.258" evidence="5"/>
<comment type="catalytic activity">
    <reaction evidence="7">
        <text>N-terminal L-methionyl-L-tyrosyl-[protein] + acetyl-CoA = N-terminal N(alpha)-acetyl-L-methionyl-L-tyrosyl-[protein] + CoA + H(+)</text>
        <dbReference type="Rhea" id="RHEA:50532"/>
        <dbReference type="Rhea" id="RHEA-COMP:12717"/>
        <dbReference type="Rhea" id="RHEA-COMP:12718"/>
        <dbReference type="ChEBI" id="CHEBI:15378"/>
        <dbReference type="ChEBI" id="CHEBI:57287"/>
        <dbReference type="ChEBI" id="CHEBI:57288"/>
        <dbReference type="ChEBI" id="CHEBI:133384"/>
        <dbReference type="ChEBI" id="CHEBI:133385"/>
        <dbReference type="EC" id="2.3.1.258"/>
    </reaction>
</comment>
<dbReference type="InterPro" id="IPR016181">
    <property type="entry name" value="Acyl_CoA_acyltransferase"/>
</dbReference>
<evidence type="ECO:0000256" key="6">
    <source>
        <dbReference type="ARBA" id="ARBA00048251"/>
    </source>
</evidence>
<evidence type="ECO:0000256" key="12">
    <source>
        <dbReference type="ARBA" id="ARBA00049103"/>
    </source>
</evidence>
<evidence type="ECO:0000256" key="8">
    <source>
        <dbReference type="ARBA" id="ARBA00048490"/>
    </source>
</evidence>
<keyword evidence="4" id="KW-0012">Acyltransferase</keyword>
<dbReference type="Pfam" id="PF00583">
    <property type="entry name" value="Acetyltransf_1"/>
    <property type="match status" value="1"/>
</dbReference>
<organism evidence="15 16">
    <name type="scientific">Adineta steineri</name>
    <dbReference type="NCBI Taxonomy" id="433720"/>
    <lineage>
        <taxon>Eukaryota</taxon>
        <taxon>Metazoa</taxon>
        <taxon>Spiralia</taxon>
        <taxon>Gnathifera</taxon>
        <taxon>Rotifera</taxon>
        <taxon>Eurotatoria</taxon>
        <taxon>Bdelloidea</taxon>
        <taxon>Adinetida</taxon>
        <taxon>Adinetidae</taxon>
        <taxon>Adineta</taxon>
    </lineage>
</organism>
<dbReference type="PANTHER" id="PTHR42919">
    <property type="entry name" value="N-ALPHA-ACETYLTRANSFERASE"/>
    <property type="match status" value="1"/>
</dbReference>
<gene>
    <name evidence="15" type="ORF">IZO911_LOCUS10488</name>
</gene>
<evidence type="ECO:0000313" key="16">
    <source>
        <dbReference type="Proteomes" id="UP000663860"/>
    </source>
</evidence>
<evidence type="ECO:0000256" key="7">
    <source>
        <dbReference type="ARBA" id="ARBA00048335"/>
    </source>
</evidence>
<dbReference type="PROSITE" id="PS51186">
    <property type="entry name" value="GNAT"/>
    <property type="match status" value="1"/>
</dbReference>
<keyword evidence="2" id="KW-0963">Cytoplasm</keyword>
<reference evidence="15" key="1">
    <citation type="submission" date="2021-02" db="EMBL/GenBank/DDBJ databases">
        <authorList>
            <person name="Nowell W R."/>
        </authorList>
    </citation>
    <scope>NUCLEOTIDE SEQUENCE</scope>
</reference>
<protein>
    <recommendedName>
        <fullName evidence="5">N-terminal methionine N(alpha)-acetyltransferase NatE</fullName>
        <ecNumber evidence="5">2.3.1.258</ecNumber>
    </recommendedName>
</protein>
<evidence type="ECO:0000256" key="4">
    <source>
        <dbReference type="ARBA" id="ARBA00023315"/>
    </source>
</evidence>
<keyword evidence="3" id="KW-0808">Transferase</keyword>
<comment type="catalytic activity">
    <reaction evidence="11">
        <text>N-terminal L-methionyl-L-alanyl-[protein] + acetyl-CoA = N-terminal N(alpha)-acetyl-L-methionyl-L-alanyl-[protein] + CoA + H(+)</text>
        <dbReference type="Rhea" id="RHEA:50564"/>
        <dbReference type="Rhea" id="RHEA-COMP:12726"/>
        <dbReference type="Rhea" id="RHEA-COMP:12727"/>
        <dbReference type="ChEBI" id="CHEBI:15378"/>
        <dbReference type="ChEBI" id="CHEBI:57287"/>
        <dbReference type="ChEBI" id="CHEBI:57288"/>
        <dbReference type="ChEBI" id="CHEBI:133398"/>
        <dbReference type="ChEBI" id="CHEBI:133399"/>
        <dbReference type="EC" id="2.3.1.258"/>
    </reaction>
</comment>
<comment type="catalytic activity">
    <reaction evidence="12">
        <text>N-terminal L-methionyl-L-leucyl-[protein] + acetyl-CoA = N-terminal N(alpha)-acetyl-L-methionyl-L-leucyl-[protein] + CoA + H(+)</text>
        <dbReference type="Rhea" id="RHEA:50520"/>
        <dbReference type="Rhea" id="RHEA-COMP:12711"/>
        <dbReference type="Rhea" id="RHEA-COMP:12712"/>
        <dbReference type="ChEBI" id="CHEBI:15378"/>
        <dbReference type="ChEBI" id="CHEBI:57287"/>
        <dbReference type="ChEBI" id="CHEBI:57288"/>
        <dbReference type="ChEBI" id="CHEBI:133377"/>
        <dbReference type="ChEBI" id="CHEBI:133378"/>
        <dbReference type="EC" id="2.3.1.258"/>
    </reaction>
</comment>
<evidence type="ECO:0000313" key="15">
    <source>
        <dbReference type="EMBL" id="CAF0867793.1"/>
    </source>
</evidence>
<accession>A0A813XAL4</accession>
<dbReference type="SUPFAM" id="SSF55729">
    <property type="entry name" value="Acyl-CoA N-acyltransferases (Nat)"/>
    <property type="match status" value="1"/>
</dbReference>
<comment type="catalytic activity">
    <reaction evidence="10">
        <text>N-terminal L-methionyl-L-valyl-[protein] + acetyl-CoA = N-terminal N(alpha)-acetyl-L-methionyl-L-valyl-[protein] + CoA + H(+)</text>
        <dbReference type="Rhea" id="RHEA:50572"/>
        <dbReference type="Rhea" id="RHEA-COMP:12730"/>
        <dbReference type="Rhea" id="RHEA-COMP:12731"/>
        <dbReference type="ChEBI" id="CHEBI:15378"/>
        <dbReference type="ChEBI" id="CHEBI:57287"/>
        <dbReference type="ChEBI" id="CHEBI:57288"/>
        <dbReference type="ChEBI" id="CHEBI:133402"/>
        <dbReference type="ChEBI" id="CHEBI:133403"/>
        <dbReference type="EC" id="2.3.1.258"/>
    </reaction>
</comment>
<evidence type="ECO:0000256" key="9">
    <source>
        <dbReference type="ARBA" id="ARBA00048618"/>
    </source>
</evidence>
<feature type="domain" description="N-acetyltransferase" evidence="14">
    <location>
        <begin position="28"/>
        <end position="177"/>
    </location>
</feature>
<evidence type="ECO:0000256" key="10">
    <source>
        <dbReference type="ARBA" id="ARBA00048799"/>
    </source>
</evidence>
<dbReference type="InterPro" id="IPR000182">
    <property type="entry name" value="GNAT_dom"/>
</dbReference>
<evidence type="ECO:0000256" key="11">
    <source>
        <dbReference type="ARBA" id="ARBA00049002"/>
    </source>
</evidence>
<dbReference type="FunFam" id="3.40.630.30:FF:000078">
    <property type="entry name" value="N-alpha-acetyltransferase 50"/>
    <property type="match status" value="1"/>
</dbReference>
<name>A0A813XAL4_9BILA</name>
<evidence type="ECO:0000256" key="13">
    <source>
        <dbReference type="ARBA" id="ARBA00049454"/>
    </source>
</evidence>
<evidence type="ECO:0000256" key="5">
    <source>
        <dbReference type="ARBA" id="ARBA00039121"/>
    </source>
</evidence>
<evidence type="ECO:0000256" key="1">
    <source>
        <dbReference type="ARBA" id="ARBA00004496"/>
    </source>
</evidence>
<dbReference type="Proteomes" id="UP000663860">
    <property type="component" value="Unassembled WGS sequence"/>
</dbReference>
<comment type="catalytic activity">
    <reaction evidence="6">
        <text>N-terminal L-methionyl-L-seryl-[protein] + acetyl-CoA = N-terminal N(alpha)-acetyl-L-methionyl-L-seryl-[protein] + CoA + H(+)</text>
        <dbReference type="Rhea" id="RHEA:50568"/>
        <dbReference type="Rhea" id="RHEA-COMP:12728"/>
        <dbReference type="Rhea" id="RHEA-COMP:12729"/>
        <dbReference type="ChEBI" id="CHEBI:15378"/>
        <dbReference type="ChEBI" id="CHEBI:57287"/>
        <dbReference type="ChEBI" id="CHEBI:57288"/>
        <dbReference type="ChEBI" id="CHEBI:133400"/>
        <dbReference type="ChEBI" id="CHEBI:133401"/>
        <dbReference type="EC" id="2.3.1.258"/>
    </reaction>
</comment>
<dbReference type="CDD" id="cd04301">
    <property type="entry name" value="NAT_SF"/>
    <property type="match status" value="1"/>
</dbReference>
<evidence type="ECO:0000259" key="14">
    <source>
        <dbReference type="PROSITE" id="PS51186"/>
    </source>
</evidence>
<comment type="catalytic activity">
    <reaction evidence="8">
        <text>N-terminal L-methionyl-L-phenylalanyl-[protein] + acetyl-CoA = N-terminal N(alpha)-acetyl-L-methionyl-L-phenylalanyl-[protein] + CoA + H(+)</text>
        <dbReference type="Rhea" id="RHEA:50528"/>
        <dbReference type="Rhea" id="RHEA-COMP:12715"/>
        <dbReference type="Rhea" id="RHEA-COMP:12716"/>
        <dbReference type="ChEBI" id="CHEBI:15378"/>
        <dbReference type="ChEBI" id="CHEBI:57287"/>
        <dbReference type="ChEBI" id="CHEBI:57288"/>
        <dbReference type="ChEBI" id="CHEBI:133382"/>
        <dbReference type="ChEBI" id="CHEBI:133383"/>
        <dbReference type="EC" id="2.3.1.258"/>
    </reaction>
</comment>
<comment type="catalytic activity">
    <reaction evidence="9">
        <text>N-terminal L-methionyl-L-lysyl-[protein] + acetyl-CoA = N-terminal N(alpha)-acetyl-L-methionyl-L-lysyl-[protein] + CoA + H(+)</text>
        <dbReference type="Rhea" id="RHEA:50580"/>
        <dbReference type="Rhea" id="RHEA-COMP:12734"/>
        <dbReference type="Rhea" id="RHEA-COMP:12735"/>
        <dbReference type="ChEBI" id="CHEBI:15378"/>
        <dbReference type="ChEBI" id="CHEBI:57287"/>
        <dbReference type="ChEBI" id="CHEBI:57288"/>
        <dbReference type="ChEBI" id="CHEBI:133406"/>
        <dbReference type="ChEBI" id="CHEBI:133407"/>
        <dbReference type="EC" id="2.3.1.258"/>
    </reaction>
</comment>
<proteinExistence type="predicted"/>
<sequence length="197" mass="22683">MTNITAITNYDNSSDKNQKKLKSKRVIIELGELHQHNLKQLKVLNRDIFPVSYNEKFYKDLLEAGELCKLAYCNDIVVGAVCCRFDLSDNRRRLYIMTLGVLSKYRELGLGALMLEHVLKICEKEGNVDSIYLHVQINNETALAFYKKFAFEIISTATDYYRRLEPSDAYLLERKLNKSLSNEHISTTSPLTVIHGN</sequence>
<dbReference type="InterPro" id="IPR051556">
    <property type="entry name" value="N-term/lysine_N-AcTrnsfr"/>
</dbReference>
<dbReference type="GO" id="GO:0031415">
    <property type="term" value="C:NatA complex"/>
    <property type="evidence" value="ECO:0007669"/>
    <property type="project" value="TreeGrafter"/>
</dbReference>
<dbReference type="Gene3D" id="3.40.630.30">
    <property type="match status" value="1"/>
</dbReference>
<comment type="catalytic activity">
    <reaction evidence="13">
        <text>N-terminal L-methionyl-L-threonyl-[protein] + acetyl-CoA = N-terminal N(alpha)-acetyl-L-methionyl-L-threonyl-[protein] + CoA + H(+)</text>
        <dbReference type="Rhea" id="RHEA:50576"/>
        <dbReference type="Rhea" id="RHEA-COMP:12732"/>
        <dbReference type="Rhea" id="RHEA-COMP:12733"/>
        <dbReference type="ChEBI" id="CHEBI:15378"/>
        <dbReference type="ChEBI" id="CHEBI:57287"/>
        <dbReference type="ChEBI" id="CHEBI:57288"/>
        <dbReference type="ChEBI" id="CHEBI:133404"/>
        <dbReference type="ChEBI" id="CHEBI:133405"/>
        <dbReference type="EC" id="2.3.1.258"/>
    </reaction>
</comment>
<evidence type="ECO:0000256" key="2">
    <source>
        <dbReference type="ARBA" id="ARBA00022490"/>
    </source>
</evidence>
<dbReference type="PANTHER" id="PTHR42919:SF8">
    <property type="entry name" value="N-ALPHA-ACETYLTRANSFERASE 50"/>
    <property type="match status" value="1"/>
</dbReference>
<dbReference type="AlphaFoldDB" id="A0A813XAL4"/>
<dbReference type="GO" id="GO:0120518">
    <property type="term" value="F:protein N-terminal-methionine acetyltransferase activity"/>
    <property type="evidence" value="ECO:0007669"/>
    <property type="project" value="UniProtKB-EC"/>
</dbReference>
<evidence type="ECO:0000256" key="3">
    <source>
        <dbReference type="ARBA" id="ARBA00022679"/>
    </source>
</evidence>
<comment type="subcellular location">
    <subcellularLocation>
        <location evidence="1">Cytoplasm</location>
    </subcellularLocation>
</comment>